<gene>
    <name evidence="2" type="ORF">GCM10022223_17710</name>
</gene>
<accession>A0ABP6Z9G8</accession>
<feature type="compositionally biased region" description="Basic residues" evidence="1">
    <location>
        <begin position="1"/>
        <end position="12"/>
    </location>
</feature>
<evidence type="ECO:0000313" key="3">
    <source>
        <dbReference type="Proteomes" id="UP001501074"/>
    </source>
</evidence>
<dbReference type="RefSeq" id="WP_231485137.1">
    <property type="nucleotide sequence ID" value="NZ_BAAAZO010000002.1"/>
</dbReference>
<keyword evidence="3" id="KW-1185">Reference proteome</keyword>
<organism evidence="2 3">
    <name type="scientific">Kineosporia mesophila</name>
    <dbReference type="NCBI Taxonomy" id="566012"/>
    <lineage>
        <taxon>Bacteria</taxon>
        <taxon>Bacillati</taxon>
        <taxon>Actinomycetota</taxon>
        <taxon>Actinomycetes</taxon>
        <taxon>Kineosporiales</taxon>
        <taxon>Kineosporiaceae</taxon>
        <taxon>Kineosporia</taxon>
    </lineage>
</organism>
<name>A0ABP6Z9G8_9ACTN</name>
<dbReference type="Proteomes" id="UP001501074">
    <property type="component" value="Unassembled WGS sequence"/>
</dbReference>
<evidence type="ECO:0000313" key="2">
    <source>
        <dbReference type="EMBL" id="GAA3602385.1"/>
    </source>
</evidence>
<feature type="region of interest" description="Disordered" evidence="1">
    <location>
        <begin position="1"/>
        <end position="20"/>
    </location>
</feature>
<proteinExistence type="predicted"/>
<evidence type="ECO:0000256" key="1">
    <source>
        <dbReference type="SAM" id="MobiDB-lite"/>
    </source>
</evidence>
<sequence>MTRPRPGHRHLKALPPAHRAASPVTVRASVTITLTASQVRLLGFLADRCEPPRAVRHSNYATLQAQGLIYLHGDLAKYRVTALGQRAIQELAQ</sequence>
<protein>
    <submittedName>
        <fullName evidence="2">Uncharacterized protein</fullName>
    </submittedName>
</protein>
<dbReference type="EMBL" id="BAAAZO010000002">
    <property type="protein sequence ID" value="GAA3602385.1"/>
    <property type="molecule type" value="Genomic_DNA"/>
</dbReference>
<comment type="caution">
    <text evidence="2">The sequence shown here is derived from an EMBL/GenBank/DDBJ whole genome shotgun (WGS) entry which is preliminary data.</text>
</comment>
<reference evidence="3" key="1">
    <citation type="journal article" date="2019" name="Int. J. Syst. Evol. Microbiol.">
        <title>The Global Catalogue of Microorganisms (GCM) 10K type strain sequencing project: providing services to taxonomists for standard genome sequencing and annotation.</title>
        <authorList>
            <consortium name="The Broad Institute Genomics Platform"/>
            <consortium name="The Broad Institute Genome Sequencing Center for Infectious Disease"/>
            <person name="Wu L."/>
            <person name="Ma J."/>
        </authorList>
    </citation>
    <scope>NUCLEOTIDE SEQUENCE [LARGE SCALE GENOMIC DNA]</scope>
    <source>
        <strain evidence="3">JCM 16902</strain>
    </source>
</reference>